<name>A0A195EG72_9HYME</name>
<evidence type="ECO:0000313" key="3">
    <source>
        <dbReference type="Proteomes" id="UP000078492"/>
    </source>
</evidence>
<dbReference type="AlphaFoldDB" id="A0A195EG72"/>
<feature type="compositionally biased region" description="Basic residues" evidence="1">
    <location>
        <begin position="26"/>
        <end position="36"/>
    </location>
</feature>
<accession>A0A195EG72</accession>
<reference evidence="2 3" key="1">
    <citation type="submission" date="2015-09" db="EMBL/GenBank/DDBJ databases">
        <title>Trachymyrmex cornetzi WGS genome.</title>
        <authorList>
            <person name="Nygaard S."/>
            <person name="Hu H."/>
            <person name="Boomsma J."/>
            <person name="Zhang G."/>
        </authorList>
    </citation>
    <scope>NUCLEOTIDE SEQUENCE [LARGE SCALE GENOMIC DNA]</scope>
    <source>
        <strain evidence="2">Tcor2-1</strain>
        <tissue evidence="2">Whole body</tissue>
    </source>
</reference>
<dbReference type="Proteomes" id="UP000078492">
    <property type="component" value="Unassembled WGS sequence"/>
</dbReference>
<sequence length="86" mass="10012">MIHAVGEPVECIGVFTLISRAVRRAGMREKRKRGREKRAPSKRGYTYPPRTKRDATVPHYRVLKMSHDRRAKLSPRPTRMNCDDHA</sequence>
<organism evidence="2 3">
    <name type="scientific">Trachymyrmex cornetzi</name>
    <dbReference type="NCBI Taxonomy" id="471704"/>
    <lineage>
        <taxon>Eukaryota</taxon>
        <taxon>Metazoa</taxon>
        <taxon>Ecdysozoa</taxon>
        <taxon>Arthropoda</taxon>
        <taxon>Hexapoda</taxon>
        <taxon>Insecta</taxon>
        <taxon>Pterygota</taxon>
        <taxon>Neoptera</taxon>
        <taxon>Endopterygota</taxon>
        <taxon>Hymenoptera</taxon>
        <taxon>Apocrita</taxon>
        <taxon>Aculeata</taxon>
        <taxon>Formicoidea</taxon>
        <taxon>Formicidae</taxon>
        <taxon>Myrmicinae</taxon>
        <taxon>Trachymyrmex</taxon>
    </lineage>
</organism>
<feature type="region of interest" description="Disordered" evidence="1">
    <location>
        <begin position="26"/>
        <end position="56"/>
    </location>
</feature>
<dbReference type="EMBL" id="KQ978957">
    <property type="protein sequence ID" value="KYN27243.1"/>
    <property type="molecule type" value="Genomic_DNA"/>
</dbReference>
<evidence type="ECO:0000313" key="2">
    <source>
        <dbReference type="EMBL" id="KYN27243.1"/>
    </source>
</evidence>
<feature type="region of interest" description="Disordered" evidence="1">
    <location>
        <begin position="67"/>
        <end position="86"/>
    </location>
</feature>
<proteinExistence type="predicted"/>
<protein>
    <submittedName>
        <fullName evidence="2">Uncharacterized protein</fullName>
    </submittedName>
</protein>
<keyword evidence="3" id="KW-1185">Reference proteome</keyword>
<evidence type="ECO:0000256" key="1">
    <source>
        <dbReference type="SAM" id="MobiDB-lite"/>
    </source>
</evidence>
<gene>
    <name evidence="2" type="ORF">ALC57_03587</name>
</gene>